<gene>
    <name evidence="3" type="ORF">ACFQ2T_04875</name>
</gene>
<accession>A0ABW3PC28</accession>
<dbReference type="EMBL" id="JBHTLN010000001">
    <property type="protein sequence ID" value="MFD1121826.1"/>
    <property type="molecule type" value="Genomic_DNA"/>
</dbReference>
<dbReference type="SUPFAM" id="SSF53955">
    <property type="entry name" value="Lysozyme-like"/>
    <property type="match status" value="1"/>
</dbReference>
<comment type="similarity">
    <text evidence="1">Belongs to the transglycosylase Slt family.</text>
</comment>
<dbReference type="Gene3D" id="1.10.530.10">
    <property type="match status" value="1"/>
</dbReference>
<dbReference type="InterPro" id="IPR008258">
    <property type="entry name" value="Transglycosylase_SLT_dom_1"/>
</dbReference>
<dbReference type="Proteomes" id="UP001597206">
    <property type="component" value="Unassembled WGS sequence"/>
</dbReference>
<protein>
    <submittedName>
        <fullName evidence="3">Transglycosylase SLT domain-containing protein</fullName>
    </submittedName>
</protein>
<evidence type="ECO:0000256" key="1">
    <source>
        <dbReference type="ARBA" id="ARBA00007734"/>
    </source>
</evidence>
<evidence type="ECO:0000313" key="3">
    <source>
        <dbReference type="EMBL" id="MFD1121826.1"/>
    </source>
</evidence>
<dbReference type="PANTHER" id="PTHR37423:SF2">
    <property type="entry name" value="MEMBRANE-BOUND LYTIC MUREIN TRANSGLYCOSYLASE C"/>
    <property type="match status" value="1"/>
</dbReference>
<dbReference type="PANTHER" id="PTHR37423">
    <property type="entry name" value="SOLUBLE LYTIC MUREIN TRANSGLYCOSYLASE-RELATED"/>
    <property type="match status" value="1"/>
</dbReference>
<dbReference type="Pfam" id="PF01464">
    <property type="entry name" value="SLT"/>
    <property type="match status" value="1"/>
</dbReference>
<name>A0ABW3PC28_9PROT</name>
<feature type="domain" description="Transglycosylase SLT" evidence="2">
    <location>
        <begin position="7"/>
        <end position="109"/>
    </location>
</feature>
<proteinExistence type="inferred from homology"/>
<keyword evidence="4" id="KW-1185">Reference proteome</keyword>
<evidence type="ECO:0000259" key="2">
    <source>
        <dbReference type="Pfam" id="PF01464"/>
    </source>
</evidence>
<evidence type="ECO:0000313" key="4">
    <source>
        <dbReference type="Proteomes" id="UP001597206"/>
    </source>
</evidence>
<comment type="caution">
    <text evidence="3">The sequence shown here is derived from an EMBL/GenBank/DDBJ whole genome shotgun (WGS) entry which is preliminary data.</text>
</comment>
<dbReference type="InterPro" id="IPR023346">
    <property type="entry name" value="Lysozyme-like_dom_sf"/>
</dbReference>
<dbReference type="RefSeq" id="WP_379031264.1">
    <property type="nucleotide sequence ID" value="NZ_JBHTLN010000001.1"/>
</dbReference>
<reference evidence="4" key="1">
    <citation type="journal article" date="2019" name="Int. J. Syst. Evol. Microbiol.">
        <title>The Global Catalogue of Microorganisms (GCM) 10K type strain sequencing project: providing services to taxonomists for standard genome sequencing and annotation.</title>
        <authorList>
            <consortium name="The Broad Institute Genomics Platform"/>
            <consortium name="The Broad Institute Genome Sequencing Center for Infectious Disease"/>
            <person name="Wu L."/>
            <person name="Ma J."/>
        </authorList>
    </citation>
    <scope>NUCLEOTIDE SEQUENCE [LARGE SCALE GENOMIC DNA]</scope>
    <source>
        <strain evidence="4">CCUG 58411</strain>
    </source>
</reference>
<dbReference type="CDD" id="cd00254">
    <property type="entry name" value="LT-like"/>
    <property type="match status" value="1"/>
</dbReference>
<sequence length="796" mass="82919">MEYAKLLDEAETKYGLPKGLLHSQMQAESNGNPNVKSPVGAVGLMQFMPDTAAQYGIDPLDPAQSIDGAGRYMRDLVKQTGNTRSALAAYNWGIGNLKRKGIDNMPDETRNYIDKVSKGMKTIAKAGLNGVVTTAHAEAGPNTNSIANASNINQSNSFNPDAYLANKAPKATTQTVSTFDPDAYLSSKTSQPKKDDGIFSGLSLSNVPGNLKNLVGGAAEGIGQIGATIAQPIQYAAEKLFEKPPTMAEMIAGKHKTNSPLGNNAEMRDNIAKNLRAMGVDTDSGLYTTGKLGAEIAATLPVGGAIGKVVGKVAPALGEAIASGGFSLGKAPAASLGESAVNALTRVAGGAINGGATVGLVNPDDAATGAIVGGAFPIAAKVAGETGKAVGAAVRPLYEKGREAILGERLLEQAGANPGQVIQNLKAAKGSTPGFNPTVGQAAGSDELATMERVMRGAAPGAFQDTMEGQTKALANAVRQHGGDDVQRQLLVDARANASEPLFNAANSQQVQMTPEIEALMQRPSMQQATSRAGTIASEKGIPFDLNNLTGADAQRIKMGLDDLVNTGGQSGLGANELNAIRDTKGNYLSELEKQIPAYLEGNRAFKAGSEPINQMDLGNAIADKFIPASQRDMDIPISLNYETLAKALRDNGDGIAKKATGFKGATLANTASPAQLESYQNVLNDIEYVKQGMRGKMAGSDTFQNLLFNAKTKDGILANIPVFKGLSAASLLRVRDFIYKQPNEALQQKLLTVLQDPNGAALLMESAQKGSATPGLVRMLKSPAIINATEVMLAE</sequence>
<organism evidence="3 4">
    <name type="scientific">Methylophilus flavus</name>
    <dbReference type="NCBI Taxonomy" id="640084"/>
    <lineage>
        <taxon>Bacteria</taxon>
        <taxon>Pseudomonadati</taxon>
        <taxon>Pseudomonadota</taxon>
        <taxon>Betaproteobacteria</taxon>
        <taxon>Nitrosomonadales</taxon>
        <taxon>Methylophilaceae</taxon>
        <taxon>Methylophilus</taxon>
    </lineage>
</organism>